<name>A0A133PPG1_9FIRM</name>
<dbReference type="SUPFAM" id="SSF56349">
    <property type="entry name" value="DNA breaking-rejoining enzymes"/>
    <property type="match status" value="1"/>
</dbReference>
<dbReference type="InterPro" id="IPR004107">
    <property type="entry name" value="Integrase_SAM-like_N"/>
</dbReference>
<dbReference type="EMBL" id="LRQE01000025">
    <property type="protein sequence ID" value="KXA30522.1"/>
    <property type="molecule type" value="Genomic_DNA"/>
</dbReference>
<comment type="caution">
    <text evidence="4">The sequence shown here is derived from an EMBL/GenBank/DDBJ whole genome shotgun (WGS) entry which is preliminary data.</text>
</comment>
<protein>
    <recommendedName>
        <fullName evidence="3">Core-binding (CB) domain-containing protein</fullName>
    </recommendedName>
</protein>
<proteinExistence type="predicted"/>
<evidence type="ECO:0000313" key="5">
    <source>
        <dbReference type="Proteomes" id="UP000070174"/>
    </source>
</evidence>
<gene>
    <name evidence="4" type="ORF">HMPREF3229_00985</name>
</gene>
<dbReference type="GO" id="GO:0003677">
    <property type="term" value="F:DNA binding"/>
    <property type="evidence" value="ECO:0007669"/>
    <property type="project" value="UniProtKB-UniRule"/>
</dbReference>
<evidence type="ECO:0000313" key="4">
    <source>
        <dbReference type="EMBL" id="KXA30522.1"/>
    </source>
</evidence>
<dbReference type="Gene3D" id="1.10.150.130">
    <property type="match status" value="1"/>
</dbReference>
<reference evidence="4 5" key="1">
    <citation type="submission" date="2016-01" db="EMBL/GenBank/DDBJ databases">
        <authorList>
            <person name="Oliw E.H."/>
        </authorList>
    </citation>
    <scope>NUCLEOTIDE SEQUENCE [LARGE SCALE GENOMIC DNA]</scope>
    <source>
        <strain evidence="4 5">CMW7756A</strain>
    </source>
</reference>
<accession>A0A133PPG1</accession>
<keyword evidence="1 2" id="KW-0238">DNA-binding</keyword>
<dbReference type="GO" id="GO:0015074">
    <property type="term" value="P:DNA integration"/>
    <property type="evidence" value="ECO:0007669"/>
    <property type="project" value="InterPro"/>
</dbReference>
<dbReference type="InterPro" id="IPR011010">
    <property type="entry name" value="DNA_brk_join_enz"/>
</dbReference>
<dbReference type="Proteomes" id="UP000070174">
    <property type="component" value="Unassembled WGS sequence"/>
</dbReference>
<dbReference type="RefSeq" id="WP_000009490.1">
    <property type="nucleotide sequence ID" value="NZ_JADNMH010000011.1"/>
</dbReference>
<organism evidence="4">
    <name type="scientific">Peptoniphilus harei</name>
    <dbReference type="NCBI Taxonomy" id="54005"/>
    <lineage>
        <taxon>Bacteria</taxon>
        <taxon>Bacillati</taxon>
        <taxon>Bacillota</taxon>
        <taxon>Tissierellia</taxon>
        <taxon>Tissierellales</taxon>
        <taxon>Peptoniphilaceae</taxon>
        <taxon>Peptoniphilus</taxon>
    </lineage>
</organism>
<dbReference type="AlphaFoldDB" id="A0A133PPG1"/>
<evidence type="ECO:0000259" key="3">
    <source>
        <dbReference type="PROSITE" id="PS51900"/>
    </source>
</evidence>
<evidence type="ECO:0000256" key="2">
    <source>
        <dbReference type="PROSITE-ProRule" id="PRU01248"/>
    </source>
</evidence>
<dbReference type="PATRIC" id="fig|54005.3.peg.971"/>
<dbReference type="InterPro" id="IPR044068">
    <property type="entry name" value="CB"/>
</dbReference>
<dbReference type="PROSITE" id="PS51900">
    <property type="entry name" value="CB"/>
    <property type="match status" value="1"/>
</dbReference>
<dbReference type="InterPro" id="IPR010998">
    <property type="entry name" value="Integrase_recombinase_N"/>
</dbReference>
<feature type="domain" description="Core-binding (CB)" evidence="3">
    <location>
        <begin position="63"/>
        <end position="141"/>
    </location>
</feature>
<evidence type="ECO:0000256" key="1">
    <source>
        <dbReference type="ARBA" id="ARBA00023125"/>
    </source>
</evidence>
<dbReference type="Pfam" id="PF02899">
    <property type="entry name" value="Phage_int_SAM_1"/>
    <property type="match status" value="1"/>
</dbReference>
<sequence>MSFNITNKAFNKEFGIIDEEKKKTKKWDKRKQKNILKNQIYDRLTRMLNDGMSTSRNDDKNDLSTTTINKIYSVTTYKTYKKQCYKFAEFLKENYPEIKKMQQVKTEHVNEYLKNLTNQDLSAYSISTSKSAIAKVLRTSSTNFIATAPRTRKSIKRSRYEAKRDKHISEELERKFSKITSSTGLRKKEMEAVRGVDLKEINGKYYVKVRQGKGGKKRLALIMGKDKEETDEIINIFKEAGELKIAPKLPSHYDNHHYRAVYAKRIYNHYARPIDEIPGGLISEGGERYIMRNDRAGEILDRKAMLITSKYLGHNRIDVIAQSYLY</sequence>